<sequence length="45" mass="5132">MSSTHFPFIKLFWDSGIIDGSVWTILLLIIPVRILYEVLKSVIGL</sequence>
<keyword evidence="1" id="KW-0812">Transmembrane</keyword>
<name>A0A0K2T199_LEPSM</name>
<keyword evidence="1" id="KW-0472">Membrane</keyword>
<evidence type="ECO:0000313" key="2">
    <source>
        <dbReference type="EMBL" id="CDW19575.1"/>
    </source>
</evidence>
<accession>A0A0K2T199</accession>
<proteinExistence type="predicted"/>
<evidence type="ECO:0000256" key="1">
    <source>
        <dbReference type="SAM" id="Phobius"/>
    </source>
</evidence>
<dbReference type="EMBL" id="HACA01002214">
    <property type="protein sequence ID" value="CDW19575.1"/>
    <property type="molecule type" value="Transcribed_RNA"/>
</dbReference>
<protein>
    <submittedName>
        <fullName evidence="2">Uncharacterized protein</fullName>
    </submittedName>
</protein>
<reference evidence="2" key="1">
    <citation type="submission" date="2014-05" db="EMBL/GenBank/DDBJ databases">
        <authorList>
            <person name="Chronopoulou M."/>
        </authorList>
    </citation>
    <scope>NUCLEOTIDE SEQUENCE</scope>
    <source>
        <tissue evidence="2">Whole organism</tissue>
    </source>
</reference>
<dbReference type="AlphaFoldDB" id="A0A0K2T199"/>
<feature type="transmembrane region" description="Helical" evidence="1">
    <location>
        <begin position="20"/>
        <end position="39"/>
    </location>
</feature>
<keyword evidence="1" id="KW-1133">Transmembrane helix</keyword>
<organism evidence="2">
    <name type="scientific">Lepeophtheirus salmonis</name>
    <name type="common">Salmon louse</name>
    <name type="synonym">Caligus salmonis</name>
    <dbReference type="NCBI Taxonomy" id="72036"/>
    <lineage>
        <taxon>Eukaryota</taxon>
        <taxon>Metazoa</taxon>
        <taxon>Ecdysozoa</taxon>
        <taxon>Arthropoda</taxon>
        <taxon>Crustacea</taxon>
        <taxon>Multicrustacea</taxon>
        <taxon>Hexanauplia</taxon>
        <taxon>Copepoda</taxon>
        <taxon>Siphonostomatoida</taxon>
        <taxon>Caligidae</taxon>
        <taxon>Lepeophtheirus</taxon>
    </lineage>
</organism>